<dbReference type="PANTHER" id="PTHR43585:SF2">
    <property type="entry name" value="ATP-GRASP ENZYME FSQD"/>
    <property type="match status" value="1"/>
</dbReference>
<evidence type="ECO:0000256" key="2">
    <source>
        <dbReference type="ARBA" id="ARBA00022741"/>
    </source>
</evidence>
<evidence type="ECO:0000313" key="6">
    <source>
        <dbReference type="EMBL" id="OQP33967.1"/>
    </source>
</evidence>
<dbReference type="Gene3D" id="3.40.50.20">
    <property type="match status" value="1"/>
</dbReference>
<evidence type="ECO:0000313" key="7">
    <source>
        <dbReference type="Proteomes" id="UP000192769"/>
    </source>
</evidence>
<evidence type="ECO:0000259" key="5">
    <source>
        <dbReference type="PROSITE" id="PS50975"/>
    </source>
</evidence>
<feature type="domain" description="ATP-grasp" evidence="5">
    <location>
        <begin position="111"/>
        <end position="296"/>
    </location>
</feature>
<protein>
    <recommendedName>
        <fullName evidence="5">ATP-grasp domain-containing protein</fullName>
    </recommendedName>
</protein>
<evidence type="ECO:0000256" key="3">
    <source>
        <dbReference type="ARBA" id="ARBA00022840"/>
    </source>
</evidence>
<dbReference type="RefSeq" id="WP_081139133.1">
    <property type="nucleotide sequence ID" value="NZ_MWUE01000015.1"/>
</dbReference>
<dbReference type="Gene3D" id="3.30.470.20">
    <property type="entry name" value="ATP-grasp fold, B domain"/>
    <property type="match status" value="1"/>
</dbReference>
<accession>A0A1V9DJC7</accession>
<dbReference type="OrthoDB" id="9803907at2"/>
<reference evidence="6 7" key="1">
    <citation type="submission" date="2017-02" db="EMBL/GenBank/DDBJ databases">
        <title>Whole genome shotgun sequence of Pantoea agglomerans strain AS1 isolated from a cycad, Zamia floridana in Central Florida, USA.</title>
        <authorList>
            <person name="Lata P."/>
            <person name="Govindarajan S."/>
            <person name="Qi F."/>
            <person name="Li J.-L."/>
            <person name="Maurya S.K."/>
            <person name="Sahoo M.K."/>
        </authorList>
    </citation>
    <scope>NUCLEOTIDE SEQUENCE [LARGE SCALE GENOMIC DNA]</scope>
    <source>
        <strain evidence="6 7">AS1</strain>
    </source>
</reference>
<dbReference type="InterPro" id="IPR052032">
    <property type="entry name" value="ATP-dep_AA_Ligase"/>
</dbReference>
<dbReference type="AlphaFoldDB" id="A0A1V9DJC7"/>
<organism evidence="6 7">
    <name type="scientific">Pantoea latae</name>
    <dbReference type="NCBI Taxonomy" id="1964541"/>
    <lineage>
        <taxon>Bacteria</taxon>
        <taxon>Pseudomonadati</taxon>
        <taxon>Pseudomonadota</taxon>
        <taxon>Gammaproteobacteria</taxon>
        <taxon>Enterobacterales</taxon>
        <taxon>Erwiniaceae</taxon>
        <taxon>Pantoea</taxon>
    </lineage>
</organism>
<evidence type="ECO:0000256" key="4">
    <source>
        <dbReference type="PROSITE-ProRule" id="PRU00409"/>
    </source>
</evidence>
<proteinExistence type="predicted"/>
<dbReference type="GO" id="GO:0016874">
    <property type="term" value="F:ligase activity"/>
    <property type="evidence" value="ECO:0007669"/>
    <property type="project" value="UniProtKB-KW"/>
</dbReference>
<name>A0A1V9DJC7_9GAMM</name>
<dbReference type="SUPFAM" id="SSF56059">
    <property type="entry name" value="Glutathione synthetase ATP-binding domain-like"/>
    <property type="match status" value="1"/>
</dbReference>
<gene>
    <name evidence="6" type="ORF">B2J69_10350</name>
</gene>
<dbReference type="InterPro" id="IPR011761">
    <property type="entry name" value="ATP-grasp"/>
</dbReference>
<dbReference type="PROSITE" id="PS50975">
    <property type="entry name" value="ATP_GRASP"/>
    <property type="match status" value="1"/>
</dbReference>
<dbReference type="GO" id="GO:0046872">
    <property type="term" value="F:metal ion binding"/>
    <property type="evidence" value="ECO:0007669"/>
    <property type="project" value="InterPro"/>
</dbReference>
<dbReference type="EMBL" id="MWUE01000015">
    <property type="protein sequence ID" value="OQP33967.1"/>
    <property type="molecule type" value="Genomic_DNA"/>
</dbReference>
<dbReference type="PANTHER" id="PTHR43585">
    <property type="entry name" value="FUMIPYRROLE BIOSYNTHESIS PROTEIN C"/>
    <property type="match status" value="1"/>
</dbReference>
<dbReference type="Proteomes" id="UP000192769">
    <property type="component" value="Unassembled WGS sequence"/>
</dbReference>
<dbReference type="Gene3D" id="3.30.1490.20">
    <property type="entry name" value="ATP-grasp fold, A domain"/>
    <property type="match status" value="1"/>
</dbReference>
<evidence type="ECO:0000256" key="1">
    <source>
        <dbReference type="ARBA" id="ARBA00022598"/>
    </source>
</evidence>
<keyword evidence="1" id="KW-0436">Ligase</keyword>
<dbReference type="InterPro" id="IPR013815">
    <property type="entry name" value="ATP_grasp_subdomain_1"/>
</dbReference>
<keyword evidence="3 4" id="KW-0067">ATP-binding</keyword>
<keyword evidence="2 4" id="KW-0547">Nucleotide-binding</keyword>
<comment type="caution">
    <text evidence="6">The sequence shown here is derived from an EMBL/GenBank/DDBJ whole genome shotgun (WGS) entry which is preliminary data.</text>
</comment>
<dbReference type="Pfam" id="PF13535">
    <property type="entry name" value="ATP-grasp_4"/>
    <property type="match status" value="1"/>
</dbReference>
<sequence>MSHSSRALLLDAGFASLPFLDVLRQYGYRTAVCGTKLQDPGHRFADESCPINYADVQQVLALCREHQIDALLPGVTDVSYLTGARVAAELGFSGFDSPDISDVLFQKDQFRHWAQAHHFPVPAAVSTLKESETLSLPLMVKPVDAYSGLGISRISARAQLPDAYQAARLASRSGEAIIEQFIEGTLHSHSAFIRNGEIACEFFVDEFCTVYPWQVNSSSLTTQLTEKIQDRVSDCLASLAAQLKLRDGLLHTQFMTNGHDFWLIELTRRCPGDLYSRLITLSTGVPYSHHFVDPFIGRKNAFTLRRPPRQRYIARHTISSSQSIFFPGFQFSAMPAEIIDVIPLKLPGERLEPAPRDRAGLVFAECDSLATLATLTPQLNRYLNLPTAEETKV</sequence>
<dbReference type="GO" id="GO:0005524">
    <property type="term" value="F:ATP binding"/>
    <property type="evidence" value="ECO:0007669"/>
    <property type="project" value="UniProtKB-UniRule"/>
</dbReference>
<keyword evidence="7" id="KW-1185">Reference proteome</keyword>